<feature type="transmembrane region" description="Helical" evidence="1">
    <location>
        <begin position="52"/>
        <end position="69"/>
    </location>
</feature>
<feature type="transmembrane region" description="Helical" evidence="1">
    <location>
        <begin position="9"/>
        <end position="29"/>
    </location>
</feature>
<keyword evidence="1" id="KW-0472">Membrane</keyword>
<sequence>MPTYKEKSAIFFYLIILLVPIVILFDYSLDQCIASGLGTWETTCGPEAKTHVLYSFIIFPAFAALSWIAHKRSGKNNNETDQ</sequence>
<keyword evidence="1" id="KW-1133">Transmembrane helix</keyword>
<dbReference type="Proteomes" id="UP000197003">
    <property type="component" value="Chromosome"/>
</dbReference>
<dbReference type="EMBL" id="CP020946">
    <property type="protein sequence ID" value="ASD62420.1"/>
    <property type="molecule type" value="Genomic_DNA"/>
</dbReference>
<protein>
    <submittedName>
        <fullName evidence="2">Uncharacterized protein</fullName>
    </submittedName>
</protein>
<gene>
    <name evidence="2" type="ORF">B9G79_02000</name>
</gene>
<name>A0A1Z3N4L8_BDEBC</name>
<keyword evidence="1" id="KW-0812">Transmembrane</keyword>
<proteinExistence type="predicted"/>
<accession>A0A1Z3N4L8</accession>
<evidence type="ECO:0000313" key="2">
    <source>
        <dbReference type="EMBL" id="ASD62420.1"/>
    </source>
</evidence>
<dbReference type="AlphaFoldDB" id="A0A1Z3N4L8"/>
<evidence type="ECO:0000256" key="1">
    <source>
        <dbReference type="SAM" id="Phobius"/>
    </source>
</evidence>
<organism evidence="2 3">
    <name type="scientific">Bdellovibrio bacteriovorus</name>
    <dbReference type="NCBI Taxonomy" id="959"/>
    <lineage>
        <taxon>Bacteria</taxon>
        <taxon>Pseudomonadati</taxon>
        <taxon>Bdellovibrionota</taxon>
        <taxon>Bdellovibrionia</taxon>
        <taxon>Bdellovibrionales</taxon>
        <taxon>Pseudobdellovibrionaceae</taxon>
        <taxon>Bdellovibrio</taxon>
    </lineage>
</organism>
<evidence type="ECO:0000313" key="3">
    <source>
        <dbReference type="Proteomes" id="UP000197003"/>
    </source>
</evidence>
<reference evidence="2 3" key="1">
    <citation type="submission" date="2017-04" db="EMBL/GenBank/DDBJ databases">
        <title>Whole genome sequence of Bdellovibrio bacteriovorus strain SSB218315.</title>
        <authorList>
            <person name="Oyedara O."/>
            <person name="Rodriguez-Perez M.A."/>
        </authorList>
    </citation>
    <scope>NUCLEOTIDE SEQUENCE [LARGE SCALE GENOMIC DNA]</scope>
    <source>
        <strain evidence="2 3">SSB218315</strain>
    </source>
</reference>